<reference evidence="3 4" key="1">
    <citation type="submission" date="2019-12" db="EMBL/GenBank/DDBJ databases">
        <title>Comparative genomics gives insights into the taxonomy of the Azoarcus-Aromatoleum group and reveals separate origins of nif in the plant-associated Azoarcus and non-plant-associated Aromatoleum sub-groups.</title>
        <authorList>
            <person name="Lafos M."/>
            <person name="Maluk M."/>
            <person name="Batista M."/>
            <person name="Junghare M."/>
            <person name="Carmona M."/>
            <person name="Faoro H."/>
            <person name="Cruz L.M."/>
            <person name="Battistoni F."/>
            <person name="De Souza E."/>
            <person name="Pedrosa F."/>
            <person name="Chen W.-M."/>
            <person name="Poole P.S."/>
            <person name="Dixon R.A."/>
            <person name="James E.K."/>
        </authorList>
    </citation>
    <scope>NUCLEOTIDE SEQUENCE [LARGE SCALE GENOMIC DNA]</scope>
    <source>
        <strain evidence="3 4">22Lin</strain>
    </source>
</reference>
<dbReference type="EMBL" id="WTVQ01000003">
    <property type="protein sequence ID" value="NMG73707.1"/>
    <property type="molecule type" value="Genomic_DNA"/>
</dbReference>
<dbReference type="SMART" id="SM00065">
    <property type="entry name" value="GAF"/>
    <property type="match status" value="2"/>
</dbReference>
<dbReference type="Gene3D" id="3.30.450.40">
    <property type="match status" value="2"/>
</dbReference>
<dbReference type="PANTHER" id="PTHR44757">
    <property type="entry name" value="DIGUANYLATE CYCLASE DGCP"/>
    <property type="match status" value="1"/>
</dbReference>
<dbReference type="InterPro" id="IPR001633">
    <property type="entry name" value="EAL_dom"/>
</dbReference>
<gene>
    <name evidence="3" type="ORF">GPA25_02930</name>
</gene>
<dbReference type="Pfam" id="PF13185">
    <property type="entry name" value="GAF_2"/>
    <property type="match status" value="2"/>
</dbReference>
<comment type="caution">
    <text evidence="3">The sequence shown here is derived from an EMBL/GenBank/DDBJ whole genome shotgun (WGS) entry which is preliminary data.</text>
</comment>
<dbReference type="Gene3D" id="3.30.70.270">
    <property type="match status" value="1"/>
</dbReference>
<dbReference type="InterPro" id="IPR029787">
    <property type="entry name" value="Nucleotide_cyclase"/>
</dbReference>
<evidence type="ECO:0000259" key="2">
    <source>
        <dbReference type="PROSITE" id="PS50887"/>
    </source>
</evidence>
<dbReference type="CDD" id="cd01948">
    <property type="entry name" value="EAL"/>
    <property type="match status" value="1"/>
</dbReference>
<dbReference type="InterPro" id="IPR000160">
    <property type="entry name" value="GGDEF_dom"/>
</dbReference>
<dbReference type="SMART" id="SM00052">
    <property type="entry name" value="EAL"/>
    <property type="match status" value="1"/>
</dbReference>
<dbReference type="InterPro" id="IPR043128">
    <property type="entry name" value="Rev_trsase/Diguanyl_cyclase"/>
</dbReference>
<dbReference type="SMART" id="SM00267">
    <property type="entry name" value="GGDEF"/>
    <property type="match status" value="1"/>
</dbReference>
<dbReference type="SUPFAM" id="SSF55781">
    <property type="entry name" value="GAF domain-like"/>
    <property type="match status" value="2"/>
</dbReference>
<feature type="domain" description="EAL" evidence="1">
    <location>
        <begin position="528"/>
        <end position="781"/>
    </location>
</feature>
<dbReference type="PROSITE" id="PS50887">
    <property type="entry name" value="GGDEF"/>
    <property type="match status" value="1"/>
</dbReference>
<evidence type="ECO:0000259" key="1">
    <source>
        <dbReference type="PROSITE" id="PS50883"/>
    </source>
</evidence>
<dbReference type="Pfam" id="PF00563">
    <property type="entry name" value="EAL"/>
    <property type="match status" value="1"/>
</dbReference>
<protein>
    <submittedName>
        <fullName evidence="3">EAL domain-containing protein</fullName>
    </submittedName>
</protein>
<dbReference type="CDD" id="cd01949">
    <property type="entry name" value="GGDEF"/>
    <property type="match status" value="1"/>
</dbReference>
<dbReference type="InterPro" id="IPR029016">
    <property type="entry name" value="GAF-like_dom_sf"/>
</dbReference>
<dbReference type="PANTHER" id="PTHR44757:SF2">
    <property type="entry name" value="BIOFILM ARCHITECTURE MAINTENANCE PROTEIN MBAA"/>
    <property type="match status" value="1"/>
</dbReference>
<dbReference type="Pfam" id="PF00990">
    <property type="entry name" value="GGDEF"/>
    <property type="match status" value="1"/>
</dbReference>
<dbReference type="SUPFAM" id="SSF55073">
    <property type="entry name" value="Nucleotide cyclase"/>
    <property type="match status" value="1"/>
</dbReference>
<dbReference type="NCBIfam" id="TIGR00254">
    <property type="entry name" value="GGDEF"/>
    <property type="match status" value="1"/>
</dbReference>
<keyword evidence="4" id="KW-1185">Reference proteome</keyword>
<evidence type="ECO:0000313" key="4">
    <source>
        <dbReference type="Proteomes" id="UP000648984"/>
    </source>
</evidence>
<proteinExistence type="predicted"/>
<name>A0ABX1Q866_9RHOO</name>
<feature type="domain" description="GGDEF" evidence="2">
    <location>
        <begin position="388"/>
        <end position="519"/>
    </location>
</feature>
<dbReference type="InterPro" id="IPR003018">
    <property type="entry name" value="GAF"/>
</dbReference>
<dbReference type="InterPro" id="IPR052155">
    <property type="entry name" value="Biofilm_reg_signaling"/>
</dbReference>
<sequence>MSRIILRASDEAQMLQDTCHAIVDLGGYVMAWIGFAQHDERKTLHSMARAGLGMSVLAPVDGTWAEEGWGAGPTGTAIRTANVVVVRDIGRAIDLHPDALHAEACAHGYGAVCALPLRAGDKVLGALTILDAEAGAFGAAELETLGGLARDLALGVSILRDRTDQHRAAQRLLLVDRALRTLSAGNRVLLRCTDEAELLAEMCRAVVELGGYRLAWVGYAQNDPEKTIVPMAHAGFNDGMFEKLRMTWADTPDGQIPPAIAIRTRKPCVRLDFATDPRFAAFRQGAHRRGLNASSTFPLIVDGEVIGTLDIVASEVDAFGDDELAVLNELSADLSFGISNLRMRLRQRDAERTIERMAFTDALTGLPNRTRLRDQLGSEIDQVRQQQRSLALLVLNVDRFRDINEVLGYQQGDGLIVELAQRLAKQIGPSAILARMGVDEFAILLPGAGAEHAEATARVLLRGFNEAFEVAGTRVEIQASIGIALFPGHGAEPDALIQRADAAMYEAKRERKGIAVFRGDSEAQARERLSLMAELRRAIEDDQLCLYCQPKVDMATGQVCGAEALVRWLHPQRGLILPDRFIPLAERTGLINSLTNWVLHAALGQCYSWRSAGIELPLAVNLSARNLMDPGLLNRLTGLLTTWGAEPAWLQFELTESALMEDAAKALEILTQLSAMGFRLYVDDYGTGYSSLSYLQKLPIDALKIDKSFVLGMPTDRDSANIVRSTVEMAHNIGLEVVAEGTENRLIWDELASFHADVAQGTYISNPMPTAQFQDWSAHHSMESRVIH</sequence>
<dbReference type="Gene3D" id="3.20.20.450">
    <property type="entry name" value="EAL domain"/>
    <property type="match status" value="1"/>
</dbReference>
<dbReference type="SUPFAM" id="SSF141868">
    <property type="entry name" value="EAL domain-like"/>
    <property type="match status" value="1"/>
</dbReference>
<dbReference type="RefSeq" id="WP_169258851.1">
    <property type="nucleotide sequence ID" value="NZ_WTVQ01000003.1"/>
</dbReference>
<evidence type="ECO:0000313" key="3">
    <source>
        <dbReference type="EMBL" id="NMG73707.1"/>
    </source>
</evidence>
<dbReference type="PROSITE" id="PS50883">
    <property type="entry name" value="EAL"/>
    <property type="match status" value="1"/>
</dbReference>
<dbReference type="InterPro" id="IPR035919">
    <property type="entry name" value="EAL_sf"/>
</dbReference>
<accession>A0ABX1Q866</accession>
<organism evidence="3 4">
    <name type="scientific">Aromatoleum diolicum</name>
    <dbReference type="NCBI Taxonomy" id="75796"/>
    <lineage>
        <taxon>Bacteria</taxon>
        <taxon>Pseudomonadati</taxon>
        <taxon>Pseudomonadota</taxon>
        <taxon>Betaproteobacteria</taxon>
        <taxon>Rhodocyclales</taxon>
        <taxon>Rhodocyclaceae</taxon>
        <taxon>Aromatoleum</taxon>
    </lineage>
</organism>
<dbReference type="Proteomes" id="UP000648984">
    <property type="component" value="Unassembled WGS sequence"/>
</dbReference>